<evidence type="ECO:0000256" key="1">
    <source>
        <dbReference type="ARBA" id="ARBA00004196"/>
    </source>
</evidence>
<dbReference type="Proteomes" id="UP001216390">
    <property type="component" value="Chromosome"/>
</dbReference>
<protein>
    <submittedName>
        <fullName evidence="9">Redoxin domain-containing protein</fullName>
    </submittedName>
</protein>
<keyword evidence="2" id="KW-0201">Cytochrome c-type biogenesis</keyword>
<dbReference type="GO" id="GO:0017004">
    <property type="term" value="P:cytochrome complex assembly"/>
    <property type="evidence" value="ECO:0007669"/>
    <property type="project" value="UniProtKB-KW"/>
</dbReference>
<comment type="subcellular location">
    <subcellularLocation>
        <location evidence="1">Cell envelope</location>
    </subcellularLocation>
</comment>
<reference evidence="9" key="1">
    <citation type="submission" date="2023-01" db="EMBL/GenBank/DDBJ databases">
        <title>The diversity of Class Acidimicrobiia in South China Sea sediment environments and the proposal of Iamia marina sp. nov., a novel species of the genus Iamia.</title>
        <authorList>
            <person name="He Y."/>
            <person name="Tian X."/>
        </authorList>
    </citation>
    <scope>NUCLEOTIDE SEQUENCE</scope>
    <source>
        <strain evidence="9">DSM 19957</strain>
    </source>
</reference>
<dbReference type="GO" id="GO:0016491">
    <property type="term" value="F:oxidoreductase activity"/>
    <property type="evidence" value="ECO:0007669"/>
    <property type="project" value="InterPro"/>
</dbReference>
<evidence type="ECO:0000313" key="10">
    <source>
        <dbReference type="Proteomes" id="UP001216390"/>
    </source>
</evidence>
<evidence type="ECO:0000256" key="6">
    <source>
        <dbReference type="SAM" id="MobiDB-lite"/>
    </source>
</evidence>
<evidence type="ECO:0000259" key="8">
    <source>
        <dbReference type="PROSITE" id="PS51352"/>
    </source>
</evidence>
<dbReference type="SUPFAM" id="SSF52833">
    <property type="entry name" value="Thioredoxin-like"/>
    <property type="match status" value="1"/>
</dbReference>
<dbReference type="GO" id="GO:0030313">
    <property type="term" value="C:cell envelope"/>
    <property type="evidence" value="ECO:0007669"/>
    <property type="project" value="UniProtKB-SubCell"/>
</dbReference>
<accession>A0AAE9Y8I4</accession>
<dbReference type="InterPro" id="IPR036249">
    <property type="entry name" value="Thioredoxin-like_sf"/>
</dbReference>
<organism evidence="9 10">
    <name type="scientific">Iamia majanohamensis</name>
    <dbReference type="NCBI Taxonomy" id="467976"/>
    <lineage>
        <taxon>Bacteria</taxon>
        <taxon>Bacillati</taxon>
        <taxon>Actinomycetota</taxon>
        <taxon>Acidimicrobiia</taxon>
        <taxon>Acidimicrobiales</taxon>
        <taxon>Iamiaceae</taxon>
        <taxon>Iamia</taxon>
    </lineage>
</organism>
<dbReference type="Pfam" id="PF08534">
    <property type="entry name" value="Redoxin"/>
    <property type="match status" value="1"/>
</dbReference>
<evidence type="ECO:0000313" key="9">
    <source>
        <dbReference type="EMBL" id="WCO67696.1"/>
    </source>
</evidence>
<feature type="region of interest" description="Disordered" evidence="6">
    <location>
        <begin position="1"/>
        <end position="21"/>
    </location>
</feature>
<dbReference type="CDD" id="cd02966">
    <property type="entry name" value="TlpA_like_family"/>
    <property type="match status" value="1"/>
</dbReference>
<evidence type="ECO:0000256" key="7">
    <source>
        <dbReference type="SAM" id="Phobius"/>
    </source>
</evidence>
<dbReference type="InterPro" id="IPR013740">
    <property type="entry name" value="Redoxin"/>
</dbReference>
<keyword evidence="7" id="KW-1133">Transmembrane helix</keyword>
<dbReference type="PROSITE" id="PS51352">
    <property type="entry name" value="THIOREDOXIN_2"/>
    <property type="match status" value="1"/>
</dbReference>
<dbReference type="Gene3D" id="3.40.30.10">
    <property type="entry name" value="Glutaredoxin"/>
    <property type="match status" value="1"/>
</dbReference>
<dbReference type="PROSITE" id="PS00194">
    <property type="entry name" value="THIOREDOXIN_1"/>
    <property type="match status" value="1"/>
</dbReference>
<name>A0AAE9Y8I4_9ACTN</name>
<dbReference type="AlphaFoldDB" id="A0AAE9Y8I4"/>
<keyword evidence="10" id="KW-1185">Reference proteome</keyword>
<gene>
    <name evidence="9" type="ORF">PO878_03030</name>
</gene>
<evidence type="ECO:0000256" key="5">
    <source>
        <dbReference type="ARBA" id="ARBA00023284"/>
    </source>
</evidence>
<evidence type="ECO:0000256" key="3">
    <source>
        <dbReference type="ARBA" id="ARBA00022968"/>
    </source>
</evidence>
<sequence length="213" mass="22338">MSVRDPQVEGADAGDDEVGPVARPARRGRLAALITVPVAVVLIAFVVILATRNPASDRQAESPLLGEAAPRIEGTTIEGRPFDSSAYDGRWLLVNFFATWCVPCVQEHPELVAFDRGQSEVDGTQTNVVSVVFSDDEAAVERFFARNGGDWPVVLTDDTVVAQWGVAGVPESYLVDPGGTVRAKLVGGVTAAGLDQLVAEVEAGSLPPDEGGG</sequence>
<keyword evidence="4" id="KW-1015">Disulfide bond</keyword>
<keyword evidence="7" id="KW-0472">Membrane</keyword>
<dbReference type="InterPro" id="IPR017937">
    <property type="entry name" value="Thioredoxin_CS"/>
</dbReference>
<dbReference type="InterPro" id="IPR013766">
    <property type="entry name" value="Thioredoxin_domain"/>
</dbReference>
<feature type="domain" description="Thioredoxin" evidence="8">
    <location>
        <begin position="63"/>
        <end position="203"/>
    </location>
</feature>
<dbReference type="EMBL" id="CP116942">
    <property type="protein sequence ID" value="WCO67696.1"/>
    <property type="molecule type" value="Genomic_DNA"/>
</dbReference>
<keyword evidence="7" id="KW-0812">Transmembrane</keyword>
<dbReference type="RefSeq" id="WP_272737217.1">
    <property type="nucleotide sequence ID" value="NZ_CP116942.1"/>
</dbReference>
<dbReference type="PANTHER" id="PTHR42852:SF6">
    <property type="entry name" value="THIOL:DISULFIDE INTERCHANGE PROTEIN DSBE"/>
    <property type="match status" value="1"/>
</dbReference>
<keyword evidence="5" id="KW-0676">Redox-active center</keyword>
<dbReference type="PANTHER" id="PTHR42852">
    <property type="entry name" value="THIOL:DISULFIDE INTERCHANGE PROTEIN DSBE"/>
    <property type="match status" value="1"/>
</dbReference>
<evidence type="ECO:0000256" key="2">
    <source>
        <dbReference type="ARBA" id="ARBA00022748"/>
    </source>
</evidence>
<keyword evidence="3" id="KW-0735">Signal-anchor</keyword>
<proteinExistence type="predicted"/>
<dbReference type="InterPro" id="IPR050553">
    <property type="entry name" value="Thioredoxin_ResA/DsbE_sf"/>
</dbReference>
<dbReference type="KEGG" id="ima:PO878_03030"/>
<feature type="transmembrane region" description="Helical" evidence="7">
    <location>
        <begin position="30"/>
        <end position="50"/>
    </location>
</feature>
<evidence type="ECO:0000256" key="4">
    <source>
        <dbReference type="ARBA" id="ARBA00023157"/>
    </source>
</evidence>